<dbReference type="InterPro" id="IPR011990">
    <property type="entry name" value="TPR-like_helical_dom_sf"/>
</dbReference>
<dbReference type="InterPro" id="IPR027417">
    <property type="entry name" value="P-loop_NTPase"/>
</dbReference>
<accession>A0A6L7EVS8</accession>
<dbReference type="InterPro" id="IPR041664">
    <property type="entry name" value="AAA_16"/>
</dbReference>
<dbReference type="SUPFAM" id="SSF55073">
    <property type="entry name" value="Nucleotide cyclase"/>
    <property type="match status" value="1"/>
</dbReference>
<dbReference type="PROSITE" id="PS50125">
    <property type="entry name" value="GUANYLATE_CYCLASE_2"/>
    <property type="match status" value="1"/>
</dbReference>
<keyword evidence="1" id="KW-0547">Nucleotide-binding</keyword>
<dbReference type="SMART" id="SM00044">
    <property type="entry name" value="CYCc"/>
    <property type="match status" value="1"/>
</dbReference>
<dbReference type="InterPro" id="IPR025874">
    <property type="entry name" value="DZR"/>
</dbReference>
<evidence type="ECO:0000256" key="2">
    <source>
        <dbReference type="ARBA" id="ARBA00022840"/>
    </source>
</evidence>
<dbReference type="InterPro" id="IPR029787">
    <property type="entry name" value="Nucleotide_cyclase"/>
</dbReference>
<dbReference type="SUPFAM" id="SSF48452">
    <property type="entry name" value="TPR-like"/>
    <property type="match status" value="1"/>
</dbReference>
<keyword evidence="5" id="KW-1185">Reference proteome</keyword>
<comment type="caution">
    <text evidence="4">The sequence shown here is derived from an EMBL/GenBank/DDBJ whole genome shotgun (WGS) entry which is preliminary data.</text>
</comment>
<keyword evidence="2" id="KW-0067">ATP-binding</keyword>
<dbReference type="GO" id="GO:0004016">
    <property type="term" value="F:adenylate cyclase activity"/>
    <property type="evidence" value="ECO:0007669"/>
    <property type="project" value="TreeGrafter"/>
</dbReference>
<evidence type="ECO:0000256" key="1">
    <source>
        <dbReference type="ARBA" id="ARBA00022741"/>
    </source>
</evidence>
<dbReference type="Pfam" id="PF13191">
    <property type="entry name" value="AAA_16"/>
    <property type="match status" value="1"/>
</dbReference>
<dbReference type="RefSeq" id="WP_160877036.1">
    <property type="nucleotide sequence ID" value="NZ_WUEK01000004.1"/>
</dbReference>
<dbReference type="Pfam" id="PF12773">
    <property type="entry name" value="DZR"/>
    <property type="match status" value="1"/>
</dbReference>
<dbReference type="PANTHER" id="PTHR16305:SF28">
    <property type="entry name" value="GUANYLATE CYCLASE DOMAIN-CONTAINING PROTEIN"/>
    <property type="match status" value="1"/>
</dbReference>
<dbReference type="GO" id="GO:0005737">
    <property type="term" value="C:cytoplasm"/>
    <property type="evidence" value="ECO:0007669"/>
    <property type="project" value="TreeGrafter"/>
</dbReference>
<evidence type="ECO:0000313" key="5">
    <source>
        <dbReference type="Proteomes" id="UP000473325"/>
    </source>
</evidence>
<protein>
    <submittedName>
        <fullName evidence="4">AAA family ATPase</fullName>
    </submittedName>
</protein>
<reference evidence="4 5" key="1">
    <citation type="submission" date="2019-12" db="EMBL/GenBank/DDBJ databases">
        <authorList>
            <person name="Kun Z."/>
        </authorList>
    </citation>
    <scope>NUCLEOTIDE SEQUENCE [LARGE SCALE GENOMIC DNA]</scope>
    <source>
        <strain evidence="4 5">YIM 123512</strain>
    </source>
</reference>
<dbReference type="AlphaFoldDB" id="A0A6L7EVS8"/>
<dbReference type="EMBL" id="WUEK01000004">
    <property type="protein sequence ID" value="MXG89518.1"/>
    <property type="molecule type" value="Genomic_DNA"/>
</dbReference>
<dbReference type="Proteomes" id="UP000473325">
    <property type="component" value="Unassembled WGS sequence"/>
</dbReference>
<dbReference type="GO" id="GO:0005524">
    <property type="term" value="F:ATP binding"/>
    <property type="evidence" value="ECO:0007669"/>
    <property type="project" value="UniProtKB-KW"/>
</dbReference>
<evidence type="ECO:0000313" key="4">
    <source>
        <dbReference type="EMBL" id="MXG89518.1"/>
    </source>
</evidence>
<dbReference type="Gene3D" id="3.30.70.1230">
    <property type="entry name" value="Nucleotide cyclase"/>
    <property type="match status" value="1"/>
</dbReference>
<dbReference type="PANTHER" id="PTHR16305">
    <property type="entry name" value="TESTICULAR SOLUBLE ADENYLYL CYCLASE"/>
    <property type="match status" value="1"/>
</dbReference>
<dbReference type="InterPro" id="IPR001054">
    <property type="entry name" value="A/G_cyclase"/>
</dbReference>
<gene>
    <name evidence="4" type="ORF">GRQ65_08135</name>
</gene>
<name>A0A6L7EVS8_9ACTN</name>
<proteinExistence type="predicted"/>
<dbReference type="GO" id="GO:0009190">
    <property type="term" value="P:cyclic nucleotide biosynthetic process"/>
    <property type="evidence" value="ECO:0007669"/>
    <property type="project" value="InterPro"/>
</dbReference>
<organism evidence="4 5">
    <name type="scientific">Nocardioides flavescens</name>
    <dbReference type="NCBI Taxonomy" id="2691959"/>
    <lineage>
        <taxon>Bacteria</taxon>
        <taxon>Bacillati</taxon>
        <taxon>Actinomycetota</taxon>
        <taxon>Actinomycetes</taxon>
        <taxon>Propionibacteriales</taxon>
        <taxon>Nocardioidaceae</taxon>
        <taxon>Nocardioides</taxon>
    </lineage>
</organism>
<evidence type="ECO:0000259" key="3">
    <source>
        <dbReference type="PROSITE" id="PS50125"/>
    </source>
</evidence>
<dbReference type="CDD" id="cd07302">
    <property type="entry name" value="CHD"/>
    <property type="match status" value="1"/>
</dbReference>
<sequence length="1174" mass="122605">MLTCDSCGTSNPAGQRFCGECGTALARSCPTCGAAAPAGQRFCGECGHALAGAPATPPAPLGPATPVSERRVCSVLFADLVGFTTASEGRDPEDVRDLLSAYFASARTVVERYGGVVEKFIGDAVMAVWGTPVAREGDAERSVRAALDLVAAVAELGEAQQPLSLRAGIVTGEVAVTVGAVGEGMVAGDVVNTAARVQATARPGHVWVDETTQRLTAAAIGYSPAGSHALKGKAAPVELWEATRVQANVGGARRIDGLEAPLVGRQATERSLRELFHATADRSVPALVVVSGPAGSGKSRLGWELEKYTDGLADRLLWHRGRCLAYGDGIAYGALAEAVRQRLGIGEDLPADAASQRLVEQLAELVPDEARRAFAGVRLARLLGLAHPDDPGGTLERDDLFAGWRLFFEQLAASAPVVLVVEDAQHADDGLLDFLEHLVDWARQVPVHVVVMAREELLERRPGLGLGRHRTTLPLEALDEASMRALVTALVRDLPEQAVTAIVAQAEGNPLFAVETVRSLIDRDAIVPIGGAYHLVGEIGTLTVPDSLHGLLAARLDALAPGLRALVADAAVLGPRFSGDALAGVSERPREQVEQGLAELVRRGVLDVSADPLAATRHTFTFGQGMLRSVAYATLSRRDRKARHLAVAAHLHDRAFRGEDVAEVVAQHYLDALEASSATDPDRADIAGRALDSLVRGAERASRSGAPERAGSLLHRAAGLVVDTDPARAAELSVQASLSWAHAGDHPRALSAAEEGAALSRRLDEPRAVAAAQVHQVRALRMLGRLAEARELYRAVSPQLRERPDLDTVELLGQACATEAFLGDGTAARALAEESLGLAQQLDAPLDQIANLFLTQGIAHLFSHRVQQGLASFTYAGTLADRVGATSVATRAALNVSGLLTTTDPAAALEAAGRAAELARLHGHRESLATAVFNGVVARLATGTWAAARAELDVAMDDNGLEHGYLLALRVVLTALAGDLDAAVELSAGLDELRRSDDVQDVGLTRWVDAVLASESGDARAALAALLTPGDGLEVVDESVCWSFAVAARAGLEAGDADGVRTLRAQLDAALDDGAPPTVLRGDLAAVDALLLAAAAAPDDEVEAASLRAVARLRAASFPHQLAHGLLDRAGLLVSTGRDPGAELTEAVLIAETLGAADLRRRARVLGVPELVAG</sequence>
<feature type="domain" description="Guanylate cyclase" evidence="3">
    <location>
        <begin position="74"/>
        <end position="198"/>
    </location>
</feature>
<dbReference type="Pfam" id="PF00211">
    <property type="entry name" value="Guanylate_cyc"/>
    <property type="match status" value="1"/>
</dbReference>
<dbReference type="Gene3D" id="1.25.40.10">
    <property type="entry name" value="Tetratricopeptide repeat domain"/>
    <property type="match status" value="1"/>
</dbReference>
<dbReference type="SUPFAM" id="SSF52540">
    <property type="entry name" value="P-loop containing nucleoside triphosphate hydrolases"/>
    <property type="match status" value="1"/>
</dbReference>
<dbReference type="GO" id="GO:0035556">
    <property type="term" value="P:intracellular signal transduction"/>
    <property type="evidence" value="ECO:0007669"/>
    <property type="project" value="InterPro"/>
</dbReference>